<keyword evidence="3" id="KW-1185">Reference proteome</keyword>
<dbReference type="AlphaFoldDB" id="A0A804NE18"/>
<organism evidence="2 3">
    <name type="scientific">Zea mays</name>
    <name type="common">Maize</name>
    <dbReference type="NCBI Taxonomy" id="4577"/>
    <lineage>
        <taxon>Eukaryota</taxon>
        <taxon>Viridiplantae</taxon>
        <taxon>Streptophyta</taxon>
        <taxon>Embryophyta</taxon>
        <taxon>Tracheophyta</taxon>
        <taxon>Spermatophyta</taxon>
        <taxon>Magnoliopsida</taxon>
        <taxon>Liliopsida</taxon>
        <taxon>Poales</taxon>
        <taxon>Poaceae</taxon>
        <taxon>PACMAD clade</taxon>
        <taxon>Panicoideae</taxon>
        <taxon>Andropogonodae</taxon>
        <taxon>Andropogoneae</taxon>
        <taxon>Tripsacinae</taxon>
        <taxon>Zea</taxon>
    </lineage>
</organism>
<feature type="region of interest" description="Disordered" evidence="1">
    <location>
        <begin position="60"/>
        <end position="85"/>
    </location>
</feature>
<dbReference type="Gramene" id="Zm00001eb154310_T001">
    <property type="protein sequence ID" value="Zm00001eb154310_P001"/>
    <property type="gene ID" value="Zm00001eb154310"/>
</dbReference>
<sequence length="251" mass="27157">MRGRWTFTRGHDGRSDRGGAPVGVRGLDERGGGGGVRARHGRPRHDVVLHHAVVAVEFRRRRRPAPRRQDVQPRRRDVRLHRGQTAKKKKQRVLITRQFLVSFIVCAASAHVRTYVQYLENAGLQDVGATRRELRHHRRRPDVHHGPGGVQHGGRAGAGVDVAEDGVGVGCGDRGAREDVRVDGDFGAGGRWVAEQNGRAARALHLQALPHPQPSAPQAHDDLASHLVAGQGVGQALAASIVDGGTRATTT</sequence>
<evidence type="ECO:0000313" key="2">
    <source>
        <dbReference type="EnsemblPlants" id="Zm00001eb154310_P001"/>
    </source>
</evidence>
<feature type="region of interest" description="Disordered" evidence="1">
    <location>
        <begin position="1"/>
        <end position="41"/>
    </location>
</feature>
<protein>
    <submittedName>
        <fullName evidence="2">Uncharacterized protein</fullName>
    </submittedName>
</protein>
<reference evidence="3" key="1">
    <citation type="submission" date="2015-12" db="EMBL/GenBank/DDBJ databases">
        <title>Update maize B73 reference genome by single molecule sequencing technologies.</title>
        <authorList>
            <consortium name="Maize Genome Sequencing Project"/>
            <person name="Ware D."/>
        </authorList>
    </citation>
    <scope>NUCLEOTIDE SEQUENCE [LARGE SCALE GENOMIC DNA]</scope>
    <source>
        <strain evidence="3">cv. B73</strain>
    </source>
</reference>
<reference evidence="2" key="2">
    <citation type="submission" date="2019-07" db="EMBL/GenBank/DDBJ databases">
        <authorList>
            <person name="Seetharam A."/>
            <person name="Woodhouse M."/>
            <person name="Cannon E."/>
        </authorList>
    </citation>
    <scope>NUCLEOTIDE SEQUENCE [LARGE SCALE GENOMIC DNA]</scope>
    <source>
        <strain evidence="2">cv. B73</strain>
    </source>
</reference>
<accession>A0A804NE18</accession>
<dbReference type="InParanoid" id="A0A804NE18"/>
<feature type="compositionally biased region" description="Basic residues" evidence="1">
    <location>
        <begin position="76"/>
        <end position="85"/>
    </location>
</feature>
<dbReference type="Proteomes" id="UP000007305">
    <property type="component" value="Chromosome 3"/>
</dbReference>
<reference evidence="2" key="3">
    <citation type="submission" date="2021-05" db="UniProtKB">
        <authorList>
            <consortium name="EnsemblPlants"/>
        </authorList>
    </citation>
    <scope>IDENTIFICATION</scope>
    <source>
        <strain evidence="2">cv. B73</strain>
    </source>
</reference>
<proteinExistence type="predicted"/>
<evidence type="ECO:0000256" key="1">
    <source>
        <dbReference type="SAM" id="MobiDB-lite"/>
    </source>
</evidence>
<name>A0A804NE18_MAIZE</name>
<evidence type="ECO:0000313" key="3">
    <source>
        <dbReference type="Proteomes" id="UP000007305"/>
    </source>
</evidence>
<dbReference type="EnsemblPlants" id="Zm00001eb154310_T001">
    <property type="protein sequence ID" value="Zm00001eb154310_P001"/>
    <property type="gene ID" value="Zm00001eb154310"/>
</dbReference>